<evidence type="ECO:0000313" key="2">
    <source>
        <dbReference type="EMBL" id="HEB95806.1"/>
    </source>
</evidence>
<proteinExistence type="predicted"/>
<accession>A0A831RLU0</accession>
<name>A0A831RLU0_9GAMM</name>
<feature type="coiled-coil region" evidence="1">
    <location>
        <begin position="18"/>
        <end position="49"/>
    </location>
</feature>
<evidence type="ECO:0000256" key="1">
    <source>
        <dbReference type="SAM" id="Coils"/>
    </source>
</evidence>
<protein>
    <submittedName>
        <fullName evidence="2">Uncharacterized protein</fullName>
    </submittedName>
</protein>
<gene>
    <name evidence="2" type="ORF">ENI96_05180</name>
</gene>
<dbReference type="AlphaFoldDB" id="A0A831RLU0"/>
<dbReference type="EMBL" id="DRKP01000059">
    <property type="protein sequence ID" value="HEB95806.1"/>
    <property type="molecule type" value="Genomic_DNA"/>
</dbReference>
<keyword evidence="1" id="KW-0175">Coiled coil</keyword>
<comment type="caution">
    <text evidence="2">The sequence shown here is derived from an EMBL/GenBank/DDBJ whole genome shotgun (WGS) entry which is preliminary data.</text>
</comment>
<organism evidence="2">
    <name type="scientific">Sedimenticola thiotaurini</name>
    <dbReference type="NCBI Taxonomy" id="1543721"/>
    <lineage>
        <taxon>Bacteria</taxon>
        <taxon>Pseudomonadati</taxon>
        <taxon>Pseudomonadota</taxon>
        <taxon>Gammaproteobacteria</taxon>
        <taxon>Chromatiales</taxon>
        <taxon>Sedimenticolaceae</taxon>
        <taxon>Sedimenticola</taxon>
    </lineage>
</organism>
<sequence>MKTPKLIKKVRKYLEAGSRKQRKEAKCIRELLKKLKKKERALQARLEKEKDPKKRRQIRKNLDIIYAQRKKGVAILKELKKK</sequence>
<reference evidence="2" key="1">
    <citation type="journal article" date="2020" name="mSystems">
        <title>Genome- and Community-Level Interaction Insights into Carbon Utilization and Element Cycling Functions of Hydrothermarchaeota in Hydrothermal Sediment.</title>
        <authorList>
            <person name="Zhou Z."/>
            <person name="Liu Y."/>
            <person name="Xu W."/>
            <person name="Pan J."/>
            <person name="Luo Z.H."/>
            <person name="Li M."/>
        </authorList>
    </citation>
    <scope>NUCLEOTIDE SEQUENCE [LARGE SCALE GENOMIC DNA]</scope>
    <source>
        <strain evidence="2">HyVt-443</strain>
    </source>
</reference>
<dbReference type="Proteomes" id="UP000886251">
    <property type="component" value="Unassembled WGS sequence"/>
</dbReference>